<dbReference type="RefSeq" id="WP_090966684.1">
    <property type="nucleotide sequence ID" value="NZ_FOOA01000035.1"/>
</dbReference>
<dbReference type="InterPro" id="IPR001343">
    <property type="entry name" value="Hemolysn_Ca-bd"/>
</dbReference>
<dbReference type="Gene3D" id="2.150.10.10">
    <property type="entry name" value="Serralysin-like metalloprotease, C-terminal"/>
    <property type="match status" value="2"/>
</dbReference>
<dbReference type="PROSITE" id="PS00330">
    <property type="entry name" value="HEMOLYSIN_CALCIUM"/>
    <property type="match status" value="1"/>
</dbReference>
<gene>
    <name evidence="1" type="ORF">GGR05_002699</name>
</gene>
<comment type="caution">
    <text evidence="1">The sequence shown here is derived from an EMBL/GenBank/DDBJ whole genome shotgun (WGS) entry which is preliminary data.</text>
</comment>
<reference evidence="1 2" key="1">
    <citation type="submission" date="2020-08" db="EMBL/GenBank/DDBJ databases">
        <title>Genomic Encyclopedia of Type Strains, Phase IV (KMG-IV): sequencing the most valuable type-strain genomes for metagenomic binning, comparative biology and taxonomic classification.</title>
        <authorList>
            <person name="Goeker M."/>
        </authorList>
    </citation>
    <scope>NUCLEOTIDE SEQUENCE [LARGE SCALE GENOMIC DNA]</scope>
    <source>
        <strain evidence="1 2">DSM 25024</strain>
    </source>
</reference>
<dbReference type="SUPFAM" id="SSF51120">
    <property type="entry name" value="beta-Roll"/>
    <property type="match status" value="2"/>
</dbReference>
<name>A0A7W6BUJ3_9HYPH</name>
<sequence>MYFSGTNGPDVFYTRPLTLETNADGDVFEISDGYYGYGGDDAFRIRVSNVDVPGLFETSSDIQGNEGNDSLVFAPARDYLGQVDINVSGGSGSDSVKLDLSKLGSAGIDFTDINGGGFTTIITLLHADGISAGQFFLRDDIERIEILGTSAADVLIGNRGNDHLDGGSGADLFYKTRGSDQYVFDDAGDRVALFDGSIATVPADGSDTIWAWVSVDLRDQYGVENLRLGADGTEGTGNDAANLITGSSGRNTIAGGGGNDSLYGKGGADTFSFAEKGAANRDSIWNFNDDDRIELSQATFAGLDKDRDGLLDLDALSQTGKALGGVAQLIYNKATGILSYDAEGVGAGAAEDIAFIGRMLGFLDPSDVILAA</sequence>
<dbReference type="AlphaFoldDB" id="A0A7W6BUJ3"/>
<dbReference type="OrthoDB" id="7903906at2"/>
<accession>A0A7W6BUJ3</accession>
<dbReference type="GO" id="GO:0005509">
    <property type="term" value="F:calcium ion binding"/>
    <property type="evidence" value="ECO:0007669"/>
    <property type="project" value="InterPro"/>
</dbReference>
<proteinExistence type="predicted"/>
<dbReference type="PRINTS" id="PR00313">
    <property type="entry name" value="CABNDNGRPT"/>
</dbReference>
<dbReference type="Proteomes" id="UP000531216">
    <property type="component" value="Unassembled WGS sequence"/>
</dbReference>
<dbReference type="Pfam" id="PF00353">
    <property type="entry name" value="HemolysinCabind"/>
    <property type="match status" value="2"/>
</dbReference>
<organism evidence="1 2">
    <name type="scientific">Aureimonas phyllosphaerae</name>
    <dbReference type="NCBI Taxonomy" id="1166078"/>
    <lineage>
        <taxon>Bacteria</taxon>
        <taxon>Pseudomonadati</taxon>
        <taxon>Pseudomonadota</taxon>
        <taxon>Alphaproteobacteria</taxon>
        <taxon>Hyphomicrobiales</taxon>
        <taxon>Aurantimonadaceae</taxon>
        <taxon>Aureimonas</taxon>
    </lineage>
</organism>
<keyword evidence="2" id="KW-1185">Reference proteome</keyword>
<dbReference type="InterPro" id="IPR011049">
    <property type="entry name" value="Serralysin-like_metalloprot_C"/>
</dbReference>
<dbReference type="EMBL" id="JACIDO010000005">
    <property type="protein sequence ID" value="MBB3936545.1"/>
    <property type="molecule type" value="Genomic_DNA"/>
</dbReference>
<protein>
    <submittedName>
        <fullName evidence="1">Ca2+-binding RTX toxin-like protein</fullName>
    </submittedName>
</protein>
<dbReference type="InterPro" id="IPR018511">
    <property type="entry name" value="Hemolysin-typ_Ca-bd_CS"/>
</dbReference>
<evidence type="ECO:0000313" key="2">
    <source>
        <dbReference type="Proteomes" id="UP000531216"/>
    </source>
</evidence>
<evidence type="ECO:0000313" key="1">
    <source>
        <dbReference type="EMBL" id="MBB3936545.1"/>
    </source>
</evidence>